<evidence type="ECO:0000256" key="8">
    <source>
        <dbReference type="ARBA" id="ARBA00012387"/>
    </source>
</evidence>
<dbReference type="NCBIfam" id="TIGR01479">
    <property type="entry name" value="GMP_PMI"/>
    <property type="match status" value="1"/>
</dbReference>
<dbReference type="GO" id="GO:0004475">
    <property type="term" value="F:mannose-1-phosphate guanylyltransferase (GTP) activity"/>
    <property type="evidence" value="ECO:0007669"/>
    <property type="project" value="UniProtKB-EC"/>
</dbReference>
<dbReference type="InterPro" id="IPR054566">
    <property type="entry name" value="ManC/GMP-like_b-helix"/>
</dbReference>
<dbReference type="InterPro" id="IPR049577">
    <property type="entry name" value="GMPP_N"/>
</dbReference>
<dbReference type="EC" id="2.7.7.13" evidence="8"/>
<dbReference type="Proteomes" id="UP001220662">
    <property type="component" value="Unassembled WGS sequence"/>
</dbReference>
<organism evidence="24 25">
    <name type="scientific">Pseudomonas citronellolis</name>
    <dbReference type="NCBI Taxonomy" id="53408"/>
    <lineage>
        <taxon>Bacteria</taxon>
        <taxon>Pseudomonadati</taxon>
        <taxon>Pseudomonadota</taxon>
        <taxon>Gammaproteobacteria</taxon>
        <taxon>Pseudomonadales</taxon>
        <taxon>Pseudomonadaceae</taxon>
        <taxon>Pseudomonas</taxon>
    </lineage>
</organism>
<evidence type="ECO:0000256" key="19">
    <source>
        <dbReference type="ARBA" id="ARBA00067387"/>
    </source>
</evidence>
<comment type="caution">
    <text evidence="24">The sequence shown here is derived from an EMBL/GenBank/DDBJ whole genome shotgun (WGS) entry which is preliminary data.</text>
</comment>
<dbReference type="GO" id="GO:0005525">
    <property type="term" value="F:GTP binding"/>
    <property type="evidence" value="ECO:0007669"/>
    <property type="project" value="UniProtKB-KW"/>
</dbReference>
<keyword evidence="14 24" id="KW-0413">Isomerase</keyword>
<dbReference type="RefSeq" id="WP_276216238.1">
    <property type="nucleotide sequence ID" value="NZ_JARJLR010000501.1"/>
</dbReference>
<evidence type="ECO:0000256" key="2">
    <source>
        <dbReference type="ARBA" id="ARBA00001941"/>
    </source>
</evidence>
<comment type="subunit">
    <text evidence="6">Monomer.</text>
</comment>
<evidence type="ECO:0000256" key="10">
    <source>
        <dbReference type="ARBA" id="ARBA00022695"/>
    </source>
</evidence>
<accession>A0AAW6PHQ4</accession>
<protein>
    <recommendedName>
        <fullName evidence="19">Alginate biosynthesis protein AlgA</fullName>
        <ecNumber evidence="8">2.7.7.13</ecNumber>
        <ecNumber evidence="7">5.3.1.8</ecNumber>
    </recommendedName>
</protein>
<dbReference type="InterPro" id="IPR005835">
    <property type="entry name" value="NTP_transferase_dom"/>
</dbReference>
<evidence type="ECO:0000256" key="7">
    <source>
        <dbReference type="ARBA" id="ARBA00011956"/>
    </source>
</evidence>
<evidence type="ECO:0000256" key="17">
    <source>
        <dbReference type="ARBA" id="ARBA00047343"/>
    </source>
</evidence>
<keyword evidence="13" id="KW-0342">GTP-binding</keyword>
<feature type="domain" description="Nucleotidyl transferase" evidence="21">
    <location>
        <begin position="4"/>
        <end position="285"/>
    </location>
</feature>
<evidence type="ECO:0000259" key="21">
    <source>
        <dbReference type="Pfam" id="PF00483"/>
    </source>
</evidence>
<evidence type="ECO:0000256" key="4">
    <source>
        <dbReference type="ARBA" id="ARBA00004823"/>
    </source>
</evidence>
<dbReference type="Pfam" id="PF00483">
    <property type="entry name" value="NTP_transferase"/>
    <property type="match status" value="1"/>
</dbReference>
<keyword evidence="16" id="KW-0170">Cobalt</keyword>
<evidence type="ECO:0000256" key="6">
    <source>
        <dbReference type="ARBA" id="ARBA00011245"/>
    </source>
</evidence>
<name>A0AAW6PHQ4_9PSED</name>
<evidence type="ECO:0000256" key="12">
    <source>
        <dbReference type="ARBA" id="ARBA00022841"/>
    </source>
</evidence>
<dbReference type="GO" id="GO:0009298">
    <property type="term" value="P:GDP-mannose biosynthetic process"/>
    <property type="evidence" value="ECO:0007669"/>
    <property type="project" value="TreeGrafter"/>
</dbReference>
<dbReference type="SUPFAM" id="SSF51182">
    <property type="entry name" value="RmlC-like cupins"/>
    <property type="match status" value="1"/>
</dbReference>
<dbReference type="PANTHER" id="PTHR46390">
    <property type="entry name" value="MANNOSE-1-PHOSPHATE GUANYLYLTRANSFERASE"/>
    <property type="match status" value="1"/>
</dbReference>
<dbReference type="GO" id="GO:0004476">
    <property type="term" value="F:mannose-6-phosphate isomerase activity"/>
    <property type="evidence" value="ECO:0007669"/>
    <property type="project" value="UniProtKB-EC"/>
</dbReference>
<dbReference type="AlphaFoldDB" id="A0AAW6PHQ4"/>
<evidence type="ECO:0000256" key="9">
    <source>
        <dbReference type="ARBA" id="ARBA00022679"/>
    </source>
</evidence>
<comment type="similarity">
    <text evidence="5 20">Belongs to the mannose-6-phosphate isomerase type 2 family.</text>
</comment>
<dbReference type="FunFam" id="2.60.120.10:FF:000032">
    <property type="entry name" value="Mannose-1-phosphate guanylyltransferase/mannose-6-phosphate isomerase"/>
    <property type="match status" value="1"/>
</dbReference>
<evidence type="ECO:0000256" key="16">
    <source>
        <dbReference type="ARBA" id="ARBA00023285"/>
    </source>
</evidence>
<comment type="cofactor">
    <cofactor evidence="2">
        <name>Co(2+)</name>
        <dbReference type="ChEBI" id="CHEBI:48828"/>
    </cofactor>
</comment>
<dbReference type="InterPro" id="IPR051161">
    <property type="entry name" value="Mannose-6P_isomerase_type2"/>
</dbReference>
<reference evidence="24" key="1">
    <citation type="submission" date="2023-03" db="EMBL/GenBank/DDBJ databases">
        <title>Draft assemblies of triclosan tolerant bacteria isolated from returned activated sludge.</title>
        <authorList>
            <person name="Van Hamelsveld S."/>
        </authorList>
    </citation>
    <scope>NUCLEOTIDE SEQUENCE</scope>
    <source>
        <strain evidence="24">GW210015_S63</strain>
    </source>
</reference>
<evidence type="ECO:0000259" key="22">
    <source>
        <dbReference type="Pfam" id="PF01050"/>
    </source>
</evidence>
<feature type="domain" description="Mannose-6-phosphate isomerase type II C-terminal" evidence="22">
    <location>
        <begin position="351"/>
        <end position="464"/>
    </location>
</feature>
<dbReference type="CDD" id="cd02213">
    <property type="entry name" value="cupin_PMI_typeII_C"/>
    <property type="match status" value="1"/>
</dbReference>
<dbReference type="SUPFAM" id="SSF53448">
    <property type="entry name" value="Nucleotide-diphospho-sugar transferases"/>
    <property type="match status" value="1"/>
</dbReference>
<evidence type="ECO:0000256" key="11">
    <source>
        <dbReference type="ARBA" id="ARBA00022741"/>
    </source>
</evidence>
<evidence type="ECO:0000259" key="23">
    <source>
        <dbReference type="Pfam" id="PF22640"/>
    </source>
</evidence>
<evidence type="ECO:0000256" key="3">
    <source>
        <dbReference type="ARBA" id="ARBA00004666"/>
    </source>
</evidence>
<dbReference type="Pfam" id="PF22640">
    <property type="entry name" value="ManC_GMP_beta-helix"/>
    <property type="match status" value="1"/>
</dbReference>
<evidence type="ECO:0000313" key="24">
    <source>
        <dbReference type="EMBL" id="MDF3846042.1"/>
    </source>
</evidence>
<dbReference type="EMBL" id="JARJLR010000501">
    <property type="protein sequence ID" value="MDF3846042.1"/>
    <property type="molecule type" value="Genomic_DNA"/>
</dbReference>
<evidence type="ECO:0000256" key="18">
    <source>
        <dbReference type="ARBA" id="ARBA00057590"/>
    </source>
</evidence>
<comment type="catalytic activity">
    <reaction evidence="1">
        <text>D-mannose 6-phosphate = D-fructose 6-phosphate</text>
        <dbReference type="Rhea" id="RHEA:12356"/>
        <dbReference type="ChEBI" id="CHEBI:58735"/>
        <dbReference type="ChEBI" id="CHEBI:61527"/>
        <dbReference type="EC" id="5.3.1.8"/>
    </reaction>
</comment>
<evidence type="ECO:0000256" key="20">
    <source>
        <dbReference type="RuleBase" id="RU004190"/>
    </source>
</evidence>
<dbReference type="InterPro" id="IPR001538">
    <property type="entry name" value="Man6P_isomerase-2_C"/>
</dbReference>
<proteinExistence type="inferred from homology"/>
<gene>
    <name evidence="24" type="ORF">P3W55_30405</name>
</gene>
<evidence type="ECO:0000256" key="13">
    <source>
        <dbReference type="ARBA" id="ARBA00023134"/>
    </source>
</evidence>
<evidence type="ECO:0000313" key="25">
    <source>
        <dbReference type="Proteomes" id="UP001220662"/>
    </source>
</evidence>
<dbReference type="InterPro" id="IPR029044">
    <property type="entry name" value="Nucleotide-diphossugar_trans"/>
</dbReference>
<dbReference type="Gene3D" id="2.60.120.10">
    <property type="entry name" value="Jelly Rolls"/>
    <property type="match status" value="1"/>
</dbReference>
<dbReference type="GO" id="GO:0042121">
    <property type="term" value="P:alginic acid biosynthetic process"/>
    <property type="evidence" value="ECO:0007669"/>
    <property type="project" value="UniProtKB-KW"/>
</dbReference>
<comment type="pathway">
    <text evidence="3">Nucleotide-sugar biosynthesis; GDP-alpha-D-mannose biosynthesis; alpha-D-mannose 1-phosphate from D-fructose 6-phosphate: step 1/2.</text>
</comment>
<dbReference type="InterPro" id="IPR014710">
    <property type="entry name" value="RmlC-like_jellyroll"/>
</dbReference>
<dbReference type="InterPro" id="IPR006375">
    <property type="entry name" value="Man1P_GuaTrfase/Man6P_Isoase"/>
</dbReference>
<evidence type="ECO:0000256" key="1">
    <source>
        <dbReference type="ARBA" id="ARBA00000757"/>
    </source>
</evidence>
<keyword evidence="12" id="KW-0016">Alginate biosynthesis</keyword>
<evidence type="ECO:0000256" key="5">
    <source>
        <dbReference type="ARBA" id="ARBA00006115"/>
    </source>
</evidence>
<evidence type="ECO:0000256" key="15">
    <source>
        <dbReference type="ARBA" id="ARBA00023268"/>
    </source>
</evidence>
<comment type="pathway">
    <text evidence="4">Nucleotide-sugar biosynthesis; GDP-alpha-D-mannose biosynthesis; GDP-alpha-D-mannose from alpha-D-mannose 1-phosphate (GTP route): step 1/1.</text>
</comment>
<dbReference type="Pfam" id="PF01050">
    <property type="entry name" value="MannoseP_isomer"/>
    <property type="match status" value="1"/>
</dbReference>
<evidence type="ECO:0000256" key="14">
    <source>
        <dbReference type="ARBA" id="ARBA00023235"/>
    </source>
</evidence>
<keyword evidence="11" id="KW-0547">Nucleotide-binding</keyword>
<dbReference type="InterPro" id="IPR011051">
    <property type="entry name" value="RmlC_Cupin_sf"/>
</dbReference>
<dbReference type="Gene3D" id="3.90.550.10">
    <property type="entry name" value="Spore Coat Polysaccharide Biosynthesis Protein SpsA, Chain A"/>
    <property type="match status" value="1"/>
</dbReference>
<keyword evidence="9 24" id="KW-0808">Transferase</keyword>
<dbReference type="PANTHER" id="PTHR46390:SF1">
    <property type="entry name" value="MANNOSE-1-PHOSPHATE GUANYLYLTRANSFERASE"/>
    <property type="match status" value="1"/>
</dbReference>
<dbReference type="CDD" id="cd02509">
    <property type="entry name" value="GDP-M1P_Guanylyltransferase"/>
    <property type="match status" value="1"/>
</dbReference>
<comment type="function">
    <text evidence="18">Produces a precursor for alginate polymerization. The alginate layer provides a protective barrier against host immune defenses and antibiotics.</text>
</comment>
<keyword evidence="10 24" id="KW-0548">Nucleotidyltransferase</keyword>
<comment type="catalytic activity">
    <reaction evidence="17">
        <text>alpha-D-mannose 1-phosphate + GTP + H(+) = GDP-alpha-D-mannose + diphosphate</text>
        <dbReference type="Rhea" id="RHEA:15229"/>
        <dbReference type="ChEBI" id="CHEBI:15378"/>
        <dbReference type="ChEBI" id="CHEBI:33019"/>
        <dbReference type="ChEBI" id="CHEBI:37565"/>
        <dbReference type="ChEBI" id="CHEBI:57527"/>
        <dbReference type="ChEBI" id="CHEBI:58409"/>
        <dbReference type="EC" id="2.7.7.13"/>
    </reaction>
</comment>
<dbReference type="EC" id="5.3.1.8" evidence="7"/>
<feature type="domain" description="MannoseP isomerase/GMP-like beta-helix" evidence="23">
    <location>
        <begin position="292"/>
        <end position="346"/>
    </location>
</feature>
<sequence>MILPVIMAGGSGSRLWPLSRQLSPKQFLPLVDANTSMLQATITRLNGIAAYAPYIICNEEHRFLAAEQLRQLGIERAKILLEPEGRNTAPAIALAAIQALAGGIDPVMLVLAADHTIQNTDNFLKGISDALSLAERGKLVTFGIIPTRAETGYGYIEKGTAIDTTAYEVKRFVEKPDLTTANSYVASGNFLWNSGMFMFRASRYLEELKRFNPTIFEACEKSMSGASKDMHFIRVDSDAFTACPSDSIDYAVMEKTLDGVIIPLDAGWNDIGSWLALWEISKKDSNENSFKGDVIGHNTARTYVHADSRLIATVGVEDLVIVETKDAILVAHKDKVQNVKFVVEELKNSGRLEHINHREVYRPWGVYDSIDSGERYQVKRITVRPGAKLSVQMHHHRAEHWIVVKGTARVTNGEQTYLVAENQSTYIPVGQIHALENPGVIPLELIEVQSGSYLGEDDIVRFEDRYGRTGASEQSQSLKKEITN</sequence>
<dbReference type="FunFam" id="3.90.550.10:FF:000046">
    <property type="entry name" value="Mannose-1-phosphate guanylyltransferase (GDP)"/>
    <property type="match status" value="1"/>
</dbReference>
<keyword evidence="15" id="KW-0511">Multifunctional enzyme</keyword>